<accession>A0A084SW71</accession>
<reference evidence="2 3" key="1">
    <citation type="submission" date="2014-07" db="EMBL/GenBank/DDBJ databases">
        <title>Draft Genome Sequence of Gephyronic Acid Producer, Cystobacter violaceus Strain Cb vi76.</title>
        <authorList>
            <person name="Stevens D.C."/>
            <person name="Young J."/>
            <person name="Carmichael R."/>
            <person name="Tan J."/>
            <person name="Taylor R.E."/>
        </authorList>
    </citation>
    <scope>NUCLEOTIDE SEQUENCE [LARGE SCALE GENOMIC DNA]</scope>
    <source>
        <strain evidence="2 3">Cb vi76</strain>
    </source>
</reference>
<name>A0A084SW71_9BACT</name>
<protein>
    <recommendedName>
        <fullName evidence="4">Lipoprotein</fullName>
    </recommendedName>
</protein>
<dbReference type="PROSITE" id="PS51257">
    <property type="entry name" value="PROKAR_LIPOPROTEIN"/>
    <property type="match status" value="1"/>
</dbReference>
<evidence type="ECO:0000313" key="2">
    <source>
        <dbReference type="EMBL" id="KFA92706.1"/>
    </source>
</evidence>
<evidence type="ECO:0008006" key="4">
    <source>
        <dbReference type="Google" id="ProtNLM"/>
    </source>
</evidence>
<comment type="caution">
    <text evidence="2">The sequence shown here is derived from an EMBL/GenBank/DDBJ whole genome shotgun (WGS) entry which is preliminary data.</text>
</comment>
<dbReference type="EMBL" id="JPMI01000080">
    <property type="protein sequence ID" value="KFA92706.1"/>
    <property type="molecule type" value="Genomic_DNA"/>
</dbReference>
<sequence length="756" mass="80487">MRLAVGVPGWAVPLLGAVLLTTACATRAPHSGGGSPHGERALLRSPLVPPSMAPRETGGPERLRRRRGAWGLESNARAGPGEAAVHGVASGGTLPQGPATCGGQVVPRDWPDFSSGGEVLLAPFLTCTSPAEYVALQQRVDMPRLVEALDEWSAVRLGALGPVREDAAALLQRKRAAFLVSATERYGPYHAEVFALFVLHSAHDDEVDAVLRLLARDKQLGQTLALMPAVRQELEARGLPLSRYPERAERGGDVLRGLGRAARDALATSPLVDGGRYLEMTGRWAHLPPPYQHAAREVERALALRHFSAGSVALGTFDAMTFGVPLGFYYLVAGTGQGAYSLSQGEYEQATRELAPALLLGTLYAGGKGVRALSQARGAGTPALGGLQAMQQHLRGLQELGRQVQTKLGVDGVRELVRWIRERREVGHFVAVGGVDAALALHEARGNVARAQAVMSRARPGATGAPVAGGGAHKGAGQVAPVVDDGARASLEAGAAERAGGLASLVDEGAGLTREVVEARLALMEMEAPGPRLPRDVAVLEKQRPSAEAAPPGAEGNPRWGEYVAYYEGRLRELEQGKAVKAPMRWDAYAQMRGWFARGLAFERLMVGLLEADARLPRAERRFLGAFVRPRISRSVGVWKPESGLRYVDVLVIEEGGSASGPPRVETFSFKSRDLSSLKGRALLAQMVEDASEALQKYGGTLDIRRGSLHSLLPQGSEVPVRRVRLVYEGGTKVDNLDAVVTAVEGKVQGVEVLFQ</sequence>
<dbReference type="Proteomes" id="UP000028547">
    <property type="component" value="Unassembled WGS sequence"/>
</dbReference>
<evidence type="ECO:0000256" key="1">
    <source>
        <dbReference type="SAM" id="MobiDB-lite"/>
    </source>
</evidence>
<feature type="region of interest" description="Disordered" evidence="1">
    <location>
        <begin position="29"/>
        <end position="96"/>
    </location>
</feature>
<dbReference type="AlphaFoldDB" id="A0A084SW71"/>
<evidence type="ECO:0000313" key="3">
    <source>
        <dbReference type="Proteomes" id="UP000028547"/>
    </source>
</evidence>
<organism evidence="2 3">
    <name type="scientific">Archangium violaceum Cb vi76</name>
    <dbReference type="NCBI Taxonomy" id="1406225"/>
    <lineage>
        <taxon>Bacteria</taxon>
        <taxon>Pseudomonadati</taxon>
        <taxon>Myxococcota</taxon>
        <taxon>Myxococcia</taxon>
        <taxon>Myxococcales</taxon>
        <taxon>Cystobacterineae</taxon>
        <taxon>Archangiaceae</taxon>
        <taxon>Archangium</taxon>
    </lineage>
</organism>
<gene>
    <name evidence="2" type="ORF">Q664_14010</name>
</gene>
<proteinExistence type="predicted"/>